<evidence type="ECO:0000256" key="3">
    <source>
        <dbReference type="ARBA" id="ARBA00022840"/>
    </source>
</evidence>
<dbReference type="InterPro" id="IPR001650">
    <property type="entry name" value="Helicase_C-like"/>
</dbReference>
<feature type="domain" description="Helicase ATP-binding" evidence="5">
    <location>
        <begin position="1"/>
        <end position="300"/>
    </location>
</feature>
<dbReference type="Pfam" id="PF00271">
    <property type="entry name" value="Helicase_C"/>
    <property type="match status" value="1"/>
</dbReference>
<dbReference type="AlphaFoldDB" id="A0A7C3YRK8"/>
<evidence type="ECO:0000313" key="7">
    <source>
        <dbReference type="EMBL" id="HGE98473.1"/>
    </source>
</evidence>
<dbReference type="GO" id="GO:0005524">
    <property type="term" value="F:ATP binding"/>
    <property type="evidence" value="ECO:0007669"/>
    <property type="project" value="UniProtKB-KW"/>
</dbReference>
<evidence type="ECO:0000256" key="1">
    <source>
        <dbReference type="ARBA" id="ARBA00022741"/>
    </source>
</evidence>
<feature type="domain" description="Helicase C-terminal" evidence="6">
    <location>
        <begin position="230"/>
        <end position="390"/>
    </location>
</feature>
<dbReference type="InterPro" id="IPR014001">
    <property type="entry name" value="Helicase_ATP-bd"/>
</dbReference>
<dbReference type="SMART" id="SM00490">
    <property type="entry name" value="HELICc"/>
    <property type="match status" value="1"/>
</dbReference>
<evidence type="ECO:0000259" key="4">
    <source>
        <dbReference type="PROSITE" id="PS51192"/>
    </source>
</evidence>
<dbReference type="SUPFAM" id="SSF52540">
    <property type="entry name" value="P-loop containing nucleoside triphosphate hydrolases"/>
    <property type="match status" value="1"/>
</dbReference>
<feature type="domain" description="Helicase ATP-binding" evidence="4">
    <location>
        <begin position="30"/>
        <end position="201"/>
    </location>
</feature>
<dbReference type="GO" id="GO:0003677">
    <property type="term" value="F:DNA binding"/>
    <property type="evidence" value="ECO:0007669"/>
    <property type="project" value="TreeGrafter"/>
</dbReference>
<accession>A0A7C3YRK8</accession>
<dbReference type="InterPro" id="IPR014013">
    <property type="entry name" value="Helic_SF1/SF2_ATP-bd_DinG/Rad3"/>
</dbReference>
<sequence length="675" mass="78560">MFEIKRALKKTWFPFFSRFGNLTEVQKKAIPLILAGKNCLVISPAATGKTEAVLAPIIERVLEKPVKENPAILYISPTRALVNDLFKRLESPVSQLNLSIKRKTGDRPTFDEKKAPFLLLTTPESFDSLLARHPKVFKNLRSVILDELHLLDSSPRGDQLRSLLKRLSLINNRIHFSALSATIEDKRMAERYFTNPVVCEVKEKREIEERLFPILRDEKGKITPKARRELIKELFSYFKENNFRKILFFFNARSLAELFSSYLSWDIFENRVWVHHASLTKEKREEVERIMNQERMGILCATSTLELGIDIGDIDCVCQYRPPFSISSLLQRIGRGNRRRDKIFAVGVYENPFERLLFEIFFTGAKEGRFYEKPYRKSLSTLPQQIISYSFQRKRIGTTLNSLYRAFTPIYSEEEIRETFAHLLEKGFFVSLRPGIYFLSPQLEKKVEWGKIHTNIQEKSFGEYQVLNITNGKEIGTIYYPKEKFLLGGRTWKKVEIREREKKIFAQALSEEKGEVKIFEGTGTGGYFYRLAEVIKGKLFPNLKPMEFPYFRQGDTTYLFHFLGSLYGSFLQETYQMEDYPIIDIEGKVFKIADGGIKKLPIPKRETIEQWIKNNLFMLEDALGVSSFFRLLPENLQIKDLATTMDIPGLITYLEGMELVEKPKDFCLTMLEGYI</sequence>
<dbReference type="PROSITE" id="PS51192">
    <property type="entry name" value="HELICASE_ATP_BIND_1"/>
    <property type="match status" value="1"/>
</dbReference>
<evidence type="ECO:0000259" key="6">
    <source>
        <dbReference type="PROSITE" id="PS51194"/>
    </source>
</evidence>
<dbReference type="InterPro" id="IPR027417">
    <property type="entry name" value="P-loop_NTPase"/>
</dbReference>
<dbReference type="GO" id="GO:0004386">
    <property type="term" value="F:helicase activity"/>
    <property type="evidence" value="ECO:0007669"/>
    <property type="project" value="UniProtKB-KW"/>
</dbReference>
<dbReference type="SMART" id="SM00487">
    <property type="entry name" value="DEXDc"/>
    <property type="match status" value="1"/>
</dbReference>
<dbReference type="PANTHER" id="PTHR47962">
    <property type="entry name" value="ATP-DEPENDENT HELICASE LHR-RELATED-RELATED"/>
    <property type="match status" value="1"/>
</dbReference>
<dbReference type="GO" id="GO:0016887">
    <property type="term" value="F:ATP hydrolysis activity"/>
    <property type="evidence" value="ECO:0007669"/>
    <property type="project" value="TreeGrafter"/>
</dbReference>
<dbReference type="PROSITE" id="PS51193">
    <property type="entry name" value="HELICASE_ATP_BIND_2"/>
    <property type="match status" value="1"/>
</dbReference>
<proteinExistence type="predicted"/>
<name>A0A7C3YRK8_UNCW3</name>
<gene>
    <name evidence="7" type="ORF">ENX07_00090</name>
</gene>
<reference evidence="7" key="1">
    <citation type="journal article" date="2020" name="mSystems">
        <title>Genome- and Community-Level Interaction Insights into Carbon Utilization and Element Cycling Functions of Hydrothermarchaeota in Hydrothermal Sediment.</title>
        <authorList>
            <person name="Zhou Z."/>
            <person name="Liu Y."/>
            <person name="Xu W."/>
            <person name="Pan J."/>
            <person name="Luo Z.H."/>
            <person name="Li M."/>
        </authorList>
    </citation>
    <scope>NUCLEOTIDE SEQUENCE [LARGE SCALE GENOMIC DNA]</scope>
    <source>
        <strain evidence="7">SpSt-906</strain>
    </source>
</reference>
<comment type="caution">
    <text evidence="7">The sequence shown here is derived from an EMBL/GenBank/DDBJ whole genome shotgun (WGS) entry which is preliminary data.</text>
</comment>
<dbReference type="PANTHER" id="PTHR47962:SF5">
    <property type="entry name" value="ATP-DEPENDENT HELICASE LHR-RELATED"/>
    <property type="match status" value="1"/>
</dbReference>
<dbReference type="PROSITE" id="PS51194">
    <property type="entry name" value="HELICASE_CTER"/>
    <property type="match status" value="1"/>
</dbReference>
<dbReference type="Gene3D" id="3.40.50.300">
    <property type="entry name" value="P-loop containing nucleotide triphosphate hydrolases"/>
    <property type="match status" value="2"/>
</dbReference>
<evidence type="ECO:0000256" key="2">
    <source>
        <dbReference type="ARBA" id="ARBA00022801"/>
    </source>
</evidence>
<keyword evidence="7" id="KW-0347">Helicase</keyword>
<keyword evidence="2" id="KW-0378">Hydrolase</keyword>
<keyword evidence="3" id="KW-0067">ATP-binding</keyword>
<dbReference type="InterPro" id="IPR011545">
    <property type="entry name" value="DEAD/DEAH_box_helicase_dom"/>
</dbReference>
<dbReference type="EMBL" id="DTMQ01000001">
    <property type="protein sequence ID" value="HGE98473.1"/>
    <property type="molecule type" value="Genomic_DNA"/>
</dbReference>
<dbReference type="Pfam" id="PF00270">
    <property type="entry name" value="DEAD"/>
    <property type="match status" value="1"/>
</dbReference>
<evidence type="ECO:0000259" key="5">
    <source>
        <dbReference type="PROSITE" id="PS51193"/>
    </source>
</evidence>
<protein>
    <submittedName>
        <fullName evidence="7">DEAD/DEAH box helicase</fullName>
    </submittedName>
</protein>
<dbReference type="InterPro" id="IPR052511">
    <property type="entry name" value="ATP-dep_Helicase"/>
</dbReference>
<organism evidence="7">
    <name type="scientific">candidate division WOR-3 bacterium</name>
    <dbReference type="NCBI Taxonomy" id="2052148"/>
    <lineage>
        <taxon>Bacteria</taxon>
        <taxon>Bacteria division WOR-3</taxon>
    </lineage>
</organism>
<keyword evidence="1" id="KW-0547">Nucleotide-binding</keyword>